<evidence type="ECO:0000313" key="1">
    <source>
        <dbReference type="EMBL" id="CAA9561910.1"/>
    </source>
</evidence>
<protein>
    <recommendedName>
        <fullName evidence="2">ABC transporter, substrate-binding protein (Cluster 1, maltose/g3p/polyamine/iron)</fullName>
    </recommendedName>
</protein>
<accession>A0A6J4UWJ4</accession>
<dbReference type="EMBL" id="CADCWL010000082">
    <property type="protein sequence ID" value="CAA9561910.1"/>
    <property type="molecule type" value="Genomic_DNA"/>
</dbReference>
<proteinExistence type="predicted"/>
<name>A0A6J4UWJ4_9BACT</name>
<organism evidence="1">
    <name type="scientific">uncultured Thermomicrobiales bacterium</name>
    <dbReference type="NCBI Taxonomy" id="1645740"/>
    <lineage>
        <taxon>Bacteria</taxon>
        <taxon>Pseudomonadati</taxon>
        <taxon>Thermomicrobiota</taxon>
        <taxon>Thermomicrobia</taxon>
        <taxon>Thermomicrobiales</taxon>
        <taxon>environmental samples</taxon>
    </lineage>
</organism>
<dbReference type="SUPFAM" id="SSF53850">
    <property type="entry name" value="Periplasmic binding protein-like II"/>
    <property type="match status" value="1"/>
</dbReference>
<gene>
    <name evidence="1" type="ORF">AVDCRST_MAG19-1876</name>
</gene>
<dbReference type="Gene3D" id="3.40.190.10">
    <property type="entry name" value="Periplasmic binding protein-like II"/>
    <property type="match status" value="1"/>
</dbReference>
<feature type="non-terminal residue" evidence="1">
    <location>
        <position position="137"/>
    </location>
</feature>
<sequence>MPRFRFPMATVALVALLVSTVVALLGAARALPAAQDDAVTLLVWDQPTGDPGVDAAIGRVYDAFVASHPTIALEREPFGGDEAEPEALRTRLATGTGPDLLSSGAGTDFVRPLASRRYLVALNELPVRYRWNERLYE</sequence>
<dbReference type="AlphaFoldDB" id="A0A6J4UWJ4"/>
<reference evidence="1" key="1">
    <citation type="submission" date="2020-02" db="EMBL/GenBank/DDBJ databases">
        <authorList>
            <person name="Meier V. D."/>
        </authorList>
    </citation>
    <scope>NUCLEOTIDE SEQUENCE</scope>
    <source>
        <strain evidence="1">AVDCRST_MAG19</strain>
    </source>
</reference>
<evidence type="ECO:0008006" key="2">
    <source>
        <dbReference type="Google" id="ProtNLM"/>
    </source>
</evidence>